<accession>A0A8T8SA31</accession>
<evidence type="ECO:0000313" key="2">
    <source>
        <dbReference type="EMBL" id="KAE8235838.1"/>
    </source>
</evidence>
<evidence type="ECO:0000313" key="3">
    <source>
        <dbReference type="Proteomes" id="UP000077671"/>
    </source>
</evidence>
<feature type="region of interest" description="Disordered" evidence="1">
    <location>
        <begin position="55"/>
        <end position="74"/>
    </location>
</feature>
<name>A0A8T8SA31_9BASI</name>
<feature type="non-terminal residue" evidence="2">
    <location>
        <position position="1"/>
    </location>
</feature>
<evidence type="ECO:0000256" key="1">
    <source>
        <dbReference type="SAM" id="MobiDB-lite"/>
    </source>
</evidence>
<dbReference type="AlphaFoldDB" id="A0A8T8SA31"/>
<reference evidence="2" key="1">
    <citation type="submission" date="2016-04" db="EMBL/GenBank/DDBJ databases">
        <authorList>
            <person name="Nguyen H.D."/>
            <person name="Kesanakurti P."/>
            <person name="Cullis J."/>
            <person name="Levesque C.A."/>
            <person name="Hambleton S."/>
        </authorList>
    </citation>
    <scope>NUCLEOTIDE SEQUENCE</scope>
    <source>
        <strain evidence="2">DAOMC 238032</strain>
    </source>
</reference>
<reference evidence="2" key="2">
    <citation type="journal article" date="2019" name="IMA Fungus">
        <title>Genome sequencing and comparison of five Tilletia species to identify candidate genes for the detection of regulated species infecting wheat.</title>
        <authorList>
            <person name="Nguyen H.D.T."/>
            <person name="Sultana T."/>
            <person name="Kesanakurti P."/>
            <person name="Hambleton S."/>
        </authorList>
    </citation>
    <scope>NUCLEOTIDE SEQUENCE</scope>
    <source>
        <strain evidence="2">DAOMC 238032</strain>
    </source>
</reference>
<organism evidence="2 3">
    <name type="scientific">Tilletia caries</name>
    <name type="common">wheat bunt fungus</name>
    <dbReference type="NCBI Taxonomy" id="13290"/>
    <lineage>
        <taxon>Eukaryota</taxon>
        <taxon>Fungi</taxon>
        <taxon>Dikarya</taxon>
        <taxon>Basidiomycota</taxon>
        <taxon>Ustilaginomycotina</taxon>
        <taxon>Exobasidiomycetes</taxon>
        <taxon>Tilletiales</taxon>
        <taxon>Tilletiaceae</taxon>
        <taxon>Tilletia</taxon>
    </lineage>
</organism>
<proteinExistence type="predicted"/>
<dbReference type="Proteomes" id="UP000077671">
    <property type="component" value="Unassembled WGS sequence"/>
</dbReference>
<gene>
    <name evidence="2" type="ORF">A4X03_0g9640</name>
</gene>
<dbReference type="EMBL" id="LWDD02004070">
    <property type="protein sequence ID" value="KAE8235838.1"/>
    <property type="molecule type" value="Genomic_DNA"/>
</dbReference>
<comment type="caution">
    <text evidence="2">The sequence shown here is derived from an EMBL/GenBank/DDBJ whole genome shotgun (WGS) entry which is preliminary data.</text>
</comment>
<sequence>LLATQKRERADEYSGALASKKADLGRLQATIQDTEAVIAEAYRAIEESNIKRMFESDDVSADPNSPPPKVRVGPYKTCGTAVSSRFRRAGTVCNAWYLKKERGSDDDDDFNRTLDLDQ</sequence>
<protein>
    <submittedName>
        <fullName evidence="2">Uncharacterized protein</fullName>
    </submittedName>
</protein>